<keyword evidence="1" id="KW-1133">Transmembrane helix</keyword>
<name>A0A6J4P985_9ACTN</name>
<evidence type="ECO:0000313" key="2">
    <source>
        <dbReference type="EMBL" id="CAA9403900.1"/>
    </source>
</evidence>
<feature type="transmembrane region" description="Helical" evidence="1">
    <location>
        <begin position="12"/>
        <end position="32"/>
    </location>
</feature>
<gene>
    <name evidence="2" type="ORF">AVDCRST_MAG01-01-1219</name>
</gene>
<reference evidence="2" key="1">
    <citation type="submission" date="2020-02" db="EMBL/GenBank/DDBJ databases">
        <authorList>
            <person name="Meier V. D."/>
        </authorList>
    </citation>
    <scope>NUCLEOTIDE SEQUENCE</scope>
    <source>
        <strain evidence="2">AVDCRST_MAG01</strain>
    </source>
</reference>
<dbReference type="EMBL" id="CADCUW010000179">
    <property type="protein sequence ID" value="CAA9403900.1"/>
    <property type="molecule type" value="Genomic_DNA"/>
</dbReference>
<keyword evidence="1" id="KW-0472">Membrane</keyword>
<protein>
    <submittedName>
        <fullName evidence="2">Uncharacterized protein</fullName>
    </submittedName>
</protein>
<feature type="transmembrane region" description="Helical" evidence="1">
    <location>
        <begin position="38"/>
        <end position="57"/>
    </location>
</feature>
<proteinExistence type="predicted"/>
<accession>A0A6J4P985</accession>
<evidence type="ECO:0000256" key="1">
    <source>
        <dbReference type="SAM" id="Phobius"/>
    </source>
</evidence>
<organism evidence="2">
    <name type="scientific">uncultured Rubrobacteraceae bacterium</name>
    <dbReference type="NCBI Taxonomy" id="349277"/>
    <lineage>
        <taxon>Bacteria</taxon>
        <taxon>Bacillati</taxon>
        <taxon>Actinomycetota</taxon>
        <taxon>Rubrobacteria</taxon>
        <taxon>Rubrobacterales</taxon>
        <taxon>Rubrobacteraceae</taxon>
        <taxon>environmental samples</taxon>
    </lineage>
</organism>
<keyword evidence="1" id="KW-0812">Transmembrane</keyword>
<dbReference type="AlphaFoldDB" id="A0A6J4P985"/>
<sequence>MRVFFVWVVKSPVRLVEFLSGVLLLLAAFLFSEGGLPSISLYGFGTLLLFLTLYAYLDQGAGR</sequence>